<keyword evidence="2" id="KW-1185">Reference proteome</keyword>
<reference evidence="1" key="1">
    <citation type="journal article" date="2019" name="bioRxiv">
        <title>The Genome of the Zebra Mussel, Dreissena polymorpha: A Resource for Invasive Species Research.</title>
        <authorList>
            <person name="McCartney M.A."/>
            <person name="Auch B."/>
            <person name="Kono T."/>
            <person name="Mallez S."/>
            <person name="Zhang Y."/>
            <person name="Obille A."/>
            <person name="Becker A."/>
            <person name="Abrahante J.E."/>
            <person name="Garbe J."/>
            <person name="Badalamenti J.P."/>
            <person name="Herman A."/>
            <person name="Mangelson H."/>
            <person name="Liachko I."/>
            <person name="Sullivan S."/>
            <person name="Sone E.D."/>
            <person name="Koren S."/>
            <person name="Silverstein K.A.T."/>
            <person name="Beckman K.B."/>
            <person name="Gohl D.M."/>
        </authorList>
    </citation>
    <scope>NUCLEOTIDE SEQUENCE</scope>
    <source>
        <strain evidence="1">Duluth1</strain>
        <tissue evidence="1">Whole animal</tissue>
    </source>
</reference>
<organism evidence="1 2">
    <name type="scientific">Dreissena polymorpha</name>
    <name type="common">Zebra mussel</name>
    <name type="synonym">Mytilus polymorpha</name>
    <dbReference type="NCBI Taxonomy" id="45954"/>
    <lineage>
        <taxon>Eukaryota</taxon>
        <taxon>Metazoa</taxon>
        <taxon>Spiralia</taxon>
        <taxon>Lophotrochozoa</taxon>
        <taxon>Mollusca</taxon>
        <taxon>Bivalvia</taxon>
        <taxon>Autobranchia</taxon>
        <taxon>Heteroconchia</taxon>
        <taxon>Euheterodonta</taxon>
        <taxon>Imparidentia</taxon>
        <taxon>Neoheterodontei</taxon>
        <taxon>Myida</taxon>
        <taxon>Dreissenoidea</taxon>
        <taxon>Dreissenidae</taxon>
        <taxon>Dreissena</taxon>
    </lineage>
</organism>
<evidence type="ECO:0000313" key="1">
    <source>
        <dbReference type="EMBL" id="KAH3870567.1"/>
    </source>
</evidence>
<protein>
    <submittedName>
        <fullName evidence="1">Uncharacterized protein</fullName>
    </submittedName>
</protein>
<reference evidence="1" key="2">
    <citation type="submission" date="2020-11" db="EMBL/GenBank/DDBJ databases">
        <authorList>
            <person name="McCartney M.A."/>
            <person name="Auch B."/>
            <person name="Kono T."/>
            <person name="Mallez S."/>
            <person name="Becker A."/>
            <person name="Gohl D.M."/>
            <person name="Silverstein K.A.T."/>
            <person name="Koren S."/>
            <person name="Bechman K.B."/>
            <person name="Herman A."/>
            <person name="Abrahante J.E."/>
            <person name="Garbe J."/>
        </authorList>
    </citation>
    <scope>NUCLEOTIDE SEQUENCE</scope>
    <source>
        <strain evidence="1">Duluth1</strain>
        <tissue evidence="1">Whole animal</tissue>
    </source>
</reference>
<dbReference type="EMBL" id="JAIWYP010000002">
    <property type="protein sequence ID" value="KAH3870567.1"/>
    <property type="molecule type" value="Genomic_DNA"/>
</dbReference>
<proteinExistence type="predicted"/>
<name>A0A9D4M7L3_DREPO</name>
<dbReference type="AlphaFoldDB" id="A0A9D4M7L3"/>
<sequence>MQLADTYRIPALERIGKLWEALCKYFMKDPPNTSKDNHMYAQLTNNSRYLRMCQLLISGNECKAQI</sequence>
<accession>A0A9D4M7L3</accession>
<dbReference type="Proteomes" id="UP000828390">
    <property type="component" value="Unassembled WGS sequence"/>
</dbReference>
<evidence type="ECO:0000313" key="2">
    <source>
        <dbReference type="Proteomes" id="UP000828390"/>
    </source>
</evidence>
<gene>
    <name evidence="1" type="ORF">DPMN_033755</name>
</gene>
<comment type="caution">
    <text evidence="1">The sequence shown here is derived from an EMBL/GenBank/DDBJ whole genome shotgun (WGS) entry which is preliminary data.</text>
</comment>